<name>A0A5J4YXZ1_PORPP</name>
<dbReference type="PANTHER" id="PTHR43908">
    <property type="entry name" value="AT29763P-RELATED"/>
    <property type="match status" value="1"/>
</dbReference>
<feature type="region of interest" description="Disordered" evidence="6">
    <location>
        <begin position="50"/>
        <end position="113"/>
    </location>
</feature>
<dbReference type="InterPro" id="IPR015399">
    <property type="entry name" value="DUF1977_DnaJ-like"/>
</dbReference>
<feature type="compositionally biased region" description="Basic and acidic residues" evidence="6">
    <location>
        <begin position="50"/>
        <end position="61"/>
    </location>
</feature>
<evidence type="ECO:0000256" key="6">
    <source>
        <dbReference type="SAM" id="MobiDB-lite"/>
    </source>
</evidence>
<keyword evidence="4 7" id="KW-1133">Transmembrane helix</keyword>
<dbReference type="EMBL" id="VRMN01000003">
    <property type="protein sequence ID" value="KAA8496226.1"/>
    <property type="molecule type" value="Genomic_DNA"/>
</dbReference>
<gene>
    <name evidence="9" type="ORF">FVE85_2381</name>
</gene>
<dbReference type="SUPFAM" id="SSF46565">
    <property type="entry name" value="Chaperone J-domain"/>
    <property type="match status" value="1"/>
</dbReference>
<dbReference type="InterPro" id="IPR018253">
    <property type="entry name" value="DnaJ_domain_CS"/>
</dbReference>
<dbReference type="PROSITE" id="PS00636">
    <property type="entry name" value="DNAJ_1"/>
    <property type="match status" value="1"/>
</dbReference>
<dbReference type="GO" id="GO:0005789">
    <property type="term" value="C:endoplasmic reticulum membrane"/>
    <property type="evidence" value="ECO:0007669"/>
    <property type="project" value="UniProtKB-SubCell"/>
</dbReference>
<keyword evidence="2 7" id="KW-0812">Transmembrane</keyword>
<evidence type="ECO:0000313" key="9">
    <source>
        <dbReference type="EMBL" id="KAA8496226.1"/>
    </source>
</evidence>
<evidence type="ECO:0000259" key="8">
    <source>
        <dbReference type="PROSITE" id="PS50076"/>
    </source>
</evidence>
<dbReference type="PROSITE" id="PS50076">
    <property type="entry name" value="DNAJ_2"/>
    <property type="match status" value="1"/>
</dbReference>
<dbReference type="Pfam" id="PF00226">
    <property type="entry name" value="DnaJ"/>
    <property type="match status" value="1"/>
</dbReference>
<dbReference type="Gene3D" id="1.10.287.110">
    <property type="entry name" value="DnaJ domain"/>
    <property type="match status" value="1"/>
</dbReference>
<feature type="transmembrane region" description="Helical" evidence="7">
    <location>
        <begin position="275"/>
        <end position="297"/>
    </location>
</feature>
<evidence type="ECO:0000256" key="4">
    <source>
        <dbReference type="ARBA" id="ARBA00022989"/>
    </source>
</evidence>
<sequence>MDANKESAEGCLEQAREFLAQGNLPRARRFAEKARHLYPSLQADAMIMRVERAERGSDHAAADPQDGARAARAGAGDAAAGNAAEADKQRERQRQRDAETETPAARSFTPEQEQQVRKILAAKDLYSCLGVARDCDEAELKRAYRRLAVVVHPDKSAAPQADEAFKRLSHAFQVLSDKERRLRYDQVGDEQEEPNRMPTMRRRTHGGMYRTANGATYFSTGELDPEELFDILFSGGSFRHRRGGPSTGSAAAAYGGHHAGMPGRGGAGATATNGIFLSLAQFFLVVLVVLFTFGSIFSSDEPVYSLQQTAKHTRERATAAGGVKYFVSRHFEREHADTPRKLMRIESNVDSEALQDYAFRCSREQEKHRELLHNSRSWFVRAAVKRRYQKLADQFKFTHCDAYSALKRKLSGNSGKGSRRAGHT</sequence>
<keyword evidence="10" id="KW-1185">Reference proteome</keyword>
<dbReference type="InterPro" id="IPR001623">
    <property type="entry name" value="DnaJ_domain"/>
</dbReference>
<dbReference type="CDD" id="cd06257">
    <property type="entry name" value="DnaJ"/>
    <property type="match status" value="1"/>
</dbReference>
<feature type="compositionally biased region" description="Basic and acidic residues" evidence="6">
    <location>
        <begin position="85"/>
        <end position="99"/>
    </location>
</feature>
<evidence type="ECO:0000256" key="3">
    <source>
        <dbReference type="ARBA" id="ARBA00022824"/>
    </source>
</evidence>
<proteinExistence type="predicted"/>
<dbReference type="InterPro" id="IPR036869">
    <property type="entry name" value="J_dom_sf"/>
</dbReference>
<organism evidence="9 10">
    <name type="scientific">Porphyridium purpureum</name>
    <name type="common">Red alga</name>
    <name type="synonym">Porphyridium cruentum</name>
    <dbReference type="NCBI Taxonomy" id="35688"/>
    <lineage>
        <taxon>Eukaryota</taxon>
        <taxon>Rhodophyta</taxon>
        <taxon>Bangiophyceae</taxon>
        <taxon>Porphyridiales</taxon>
        <taxon>Porphyridiaceae</taxon>
        <taxon>Porphyridium</taxon>
    </lineage>
</organism>
<dbReference type="OrthoDB" id="4373at2759"/>
<reference evidence="10" key="1">
    <citation type="journal article" date="2019" name="Nat. Commun.">
        <title>Expansion of phycobilisome linker gene families in mesophilic red algae.</title>
        <authorList>
            <person name="Lee J."/>
            <person name="Kim D."/>
            <person name="Bhattacharya D."/>
            <person name="Yoon H.S."/>
        </authorList>
    </citation>
    <scope>NUCLEOTIDE SEQUENCE [LARGE SCALE GENOMIC DNA]</scope>
    <source>
        <strain evidence="10">CCMP 1328</strain>
    </source>
</reference>
<evidence type="ECO:0000313" key="10">
    <source>
        <dbReference type="Proteomes" id="UP000324585"/>
    </source>
</evidence>
<dbReference type="Proteomes" id="UP000324585">
    <property type="component" value="Unassembled WGS sequence"/>
</dbReference>
<keyword evidence="5 7" id="KW-0472">Membrane</keyword>
<dbReference type="InterPro" id="IPR051100">
    <property type="entry name" value="DnaJ_subfamily_B/C"/>
</dbReference>
<dbReference type="AlphaFoldDB" id="A0A5J4YXZ1"/>
<dbReference type="Pfam" id="PF09320">
    <property type="entry name" value="DUF1977"/>
    <property type="match status" value="1"/>
</dbReference>
<evidence type="ECO:0000256" key="2">
    <source>
        <dbReference type="ARBA" id="ARBA00022692"/>
    </source>
</evidence>
<accession>A0A5J4YXZ1</accession>
<feature type="compositionally biased region" description="Low complexity" evidence="6">
    <location>
        <begin position="62"/>
        <end position="84"/>
    </location>
</feature>
<dbReference type="PRINTS" id="PR00625">
    <property type="entry name" value="JDOMAIN"/>
</dbReference>
<evidence type="ECO:0000256" key="5">
    <source>
        <dbReference type="ARBA" id="ARBA00023136"/>
    </source>
</evidence>
<evidence type="ECO:0000256" key="1">
    <source>
        <dbReference type="ARBA" id="ARBA00004389"/>
    </source>
</evidence>
<comment type="subcellular location">
    <subcellularLocation>
        <location evidence="1">Endoplasmic reticulum membrane</location>
        <topology evidence="1">Single-pass membrane protein</topology>
    </subcellularLocation>
</comment>
<comment type="caution">
    <text evidence="9">The sequence shown here is derived from an EMBL/GenBank/DDBJ whole genome shotgun (WGS) entry which is preliminary data.</text>
</comment>
<dbReference type="OMA" id="ARSREHN"/>
<dbReference type="SMART" id="SM00271">
    <property type="entry name" value="DnaJ"/>
    <property type="match status" value="1"/>
</dbReference>
<evidence type="ECO:0000256" key="7">
    <source>
        <dbReference type="SAM" id="Phobius"/>
    </source>
</evidence>
<feature type="domain" description="J" evidence="8">
    <location>
        <begin position="124"/>
        <end position="188"/>
    </location>
</feature>
<protein>
    <submittedName>
        <fullName evidence="9">DnaJ-like subfamily B member 12</fullName>
    </submittedName>
</protein>
<keyword evidence="3" id="KW-0256">Endoplasmic reticulum</keyword>